<comment type="caution">
    <text evidence="1">The sequence shown here is derived from an EMBL/GenBank/DDBJ whole genome shotgun (WGS) entry which is preliminary data.</text>
</comment>
<reference evidence="1 2" key="1">
    <citation type="journal article" date="2013" name="BMC Genomics">
        <title>Comparative genomics of Campylobacter concisus isolates reveals genetic diversity and provides insights into disease association.</title>
        <authorList>
            <person name="Deshpande N.P."/>
            <person name="Kaakoush N.O."/>
            <person name="Wilkins M.R."/>
            <person name="Mitchell H.M."/>
        </authorList>
    </citation>
    <scope>NUCLEOTIDE SEQUENCE [LARGE SCALE GENOMIC DNA]</scope>
    <source>
        <strain evidence="1 2">UNSW2</strain>
    </source>
</reference>
<evidence type="ECO:0000313" key="1">
    <source>
        <dbReference type="EMBL" id="ERJ31130.1"/>
    </source>
</evidence>
<name>U2FL81_9BACT</name>
<accession>U2FL81</accession>
<gene>
    <name evidence="1" type="ORF">UNSW2_1377</name>
</gene>
<proteinExistence type="predicted"/>
<organism evidence="1 2">
    <name type="scientific">Campylobacter concisus UNSW2</name>
    <dbReference type="NCBI Taxonomy" id="1242965"/>
    <lineage>
        <taxon>Bacteria</taxon>
        <taxon>Pseudomonadati</taxon>
        <taxon>Campylobacterota</taxon>
        <taxon>Epsilonproteobacteria</taxon>
        <taxon>Campylobacterales</taxon>
        <taxon>Campylobacteraceae</taxon>
        <taxon>Campylobacter</taxon>
    </lineage>
</organism>
<evidence type="ECO:0000313" key="2">
    <source>
        <dbReference type="Proteomes" id="UP000016625"/>
    </source>
</evidence>
<dbReference type="AlphaFoldDB" id="U2FL81"/>
<dbReference type="Proteomes" id="UP000016625">
    <property type="component" value="Unassembled WGS sequence"/>
</dbReference>
<dbReference type="PATRIC" id="fig|1242965.3.peg.1753"/>
<protein>
    <submittedName>
        <fullName evidence="1">Uncharacterized protein</fullName>
    </submittedName>
</protein>
<dbReference type="EMBL" id="ANNJ01000018">
    <property type="protein sequence ID" value="ERJ31130.1"/>
    <property type="molecule type" value="Genomic_DNA"/>
</dbReference>
<sequence length="38" mass="4491">MDNNAIFIKFGQINYQSIWAVIDTFMDIATKFYSLSHF</sequence>